<dbReference type="GeneID" id="68114326"/>
<dbReference type="CDD" id="cd01122">
    <property type="entry name" value="Twinkle_C"/>
    <property type="match status" value="1"/>
</dbReference>
<sequence length="973" mass="112336">MKQHSRHALSLMISTSPVVFNHKMNNYSSKSLIVHKNNSNTLSIISNRQCENKYHQKLGIGEYFSILQSSLNNHQSSLLSSFNHNDHQCFHHCCNHNLSQTRIRTIVKQPSQNNSSTTNSSTSTTFTQQHDTKKNDSSNCEPQLSDDYGRETVYEEMQEESDHYHANNESDSFNTFVSNYYKINENDIQEFLTRKGLAFRTVMNEIIIKDCPFCHDTKGKITNLWKLYIHRHTGAYFCHRCGSKGSWFDFKTSFHKDSIISTLHSESSSSLRQFQNSKQNGISPTTNTQQKRRDKPTKKEFEFFRNNFDGPDFPEAVQYLEKVRGIKKEVAKLYGVGCGIFPFMKTVKRTLKNTDTHNNTSSNHTKEETPDLEEVETLERVNELCFTFPMYRPTKTTTEPSLSRHKFRSIQDKTCMRLDPPQTNHWGLFGWHLIEQQLQKEDKSLSSSSSSSSSSGKTLANDARLGGRKDPKHEKRIIITEGEFDAMAVYQKTGITAVSLPNGCRSLPIEVIQWLEPFDKIYLWMDDDVPGQQGAEMFSKKLGVGRCYIVHSSYREEEDLEMMNDGSEDGFEASALKKRTQKKPKDANDALLAGLDFHRLLEEAAPIPHERILSFDSFKQQVYREFFDKSEQVNGIQSHFFPTLNKILKGFRRGELTIVTGATGIGKTTVLSQLSLDYCKYGNVPTLWGSFEIRNHRLIKKMMCQLAGKDLSINHAMEREYKKQEKLQLQVLEQEIEEEEVSMFDNFDNPDGDPMSLMTNNEEAPLAPLKKKKAKPQKLTTSYPPKQYSPEELKREFELISEQFSELPMYFLNFYGSTDIDELLDAMDYAVYVYDVGHIVIDNLQFMMSTADANSFSNRFEMQDRAIEKLRKFATTKSVHVTLVVHPKKIDEKEQLQISSVFGTAKATQEADNIIMIQRNKYYKYLQVKKNRFDGTLGIIPYKFERHRGERITELSEKEIELVENGQLEIDYE</sequence>
<feature type="region of interest" description="Disordered" evidence="1">
    <location>
        <begin position="442"/>
        <end position="472"/>
    </location>
</feature>
<dbReference type="GO" id="GO:0006260">
    <property type="term" value="P:DNA replication"/>
    <property type="evidence" value="ECO:0007669"/>
    <property type="project" value="InterPro"/>
</dbReference>
<dbReference type="Pfam" id="PF13481">
    <property type="entry name" value="AAA_25"/>
    <property type="match status" value="2"/>
</dbReference>
<dbReference type="GO" id="GO:0003697">
    <property type="term" value="F:single-stranded DNA binding"/>
    <property type="evidence" value="ECO:0007669"/>
    <property type="project" value="InterPro"/>
</dbReference>
<dbReference type="RefSeq" id="XP_044558434.1">
    <property type="nucleotide sequence ID" value="XM_044710817.1"/>
</dbReference>
<evidence type="ECO:0000256" key="1">
    <source>
        <dbReference type="SAM" id="MobiDB-lite"/>
    </source>
</evidence>
<evidence type="ECO:0000313" key="3">
    <source>
        <dbReference type="EMBL" id="KAF0973721.1"/>
    </source>
</evidence>
<feature type="region of interest" description="Disordered" evidence="1">
    <location>
        <begin position="271"/>
        <end position="297"/>
    </location>
</feature>
<dbReference type="CDD" id="cd01029">
    <property type="entry name" value="TOPRIM_primases"/>
    <property type="match status" value="1"/>
</dbReference>
<accession>A0A6A5BGZ5</accession>
<dbReference type="InterPro" id="IPR007694">
    <property type="entry name" value="DNA_helicase_DnaB-like_C"/>
</dbReference>
<dbReference type="GO" id="GO:0043139">
    <property type="term" value="F:5'-3' DNA helicase activity"/>
    <property type="evidence" value="ECO:0007669"/>
    <property type="project" value="InterPro"/>
</dbReference>
<organism evidence="3 4">
    <name type="scientific">Naegleria fowleri</name>
    <name type="common">Brain eating amoeba</name>
    <dbReference type="NCBI Taxonomy" id="5763"/>
    <lineage>
        <taxon>Eukaryota</taxon>
        <taxon>Discoba</taxon>
        <taxon>Heterolobosea</taxon>
        <taxon>Tetramitia</taxon>
        <taxon>Eutetramitia</taxon>
        <taxon>Vahlkampfiidae</taxon>
        <taxon>Naegleria</taxon>
    </lineage>
</organism>
<feature type="region of interest" description="Disordered" evidence="1">
    <location>
        <begin position="353"/>
        <end position="374"/>
    </location>
</feature>
<dbReference type="Gene3D" id="3.90.580.10">
    <property type="entry name" value="Zinc finger, CHC2-type domain"/>
    <property type="match status" value="1"/>
</dbReference>
<feature type="region of interest" description="Disordered" evidence="1">
    <location>
        <begin position="109"/>
        <end position="144"/>
    </location>
</feature>
<proteinExistence type="predicted"/>
<feature type="compositionally biased region" description="Polar residues" evidence="1">
    <location>
        <begin position="272"/>
        <end position="289"/>
    </location>
</feature>
<evidence type="ECO:0000259" key="2">
    <source>
        <dbReference type="PROSITE" id="PS51199"/>
    </source>
</evidence>
<dbReference type="InterPro" id="IPR034154">
    <property type="entry name" value="TOPRIM_DnaG/twinkle"/>
</dbReference>
<feature type="domain" description="SF4 helicase" evidence="2">
    <location>
        <begin position="630"/>
        <end position="958"/>
    </location>
</feature>
<evidence type="ECO:0000313" key="4">
    <source>
        <dbReference type="Proteomes" id="UP000444721"/>
    </source>
</evidence>
<dbReference type="Gene3D" id="3.40.50.300">
    <property type="entry name" value="P-loop containing nucleotide triphosphate hydrolases"/>
    <property type="match status" value="1"/>
</dbReference>
<dbReference type="VEuPathDB" id="AmoebaDB:FDP41_007108"/>
<dbReference type="Pfam" id="PF13155">
    <property type="entry name" value="Toprim_2"/>
    <property type="match status" value="1"/>
</dbReference>
<dbReference type="PROSITE" id="PS51199">
    <property type="entry name" value="SF4_HELICASE"/>
    <property type="match status" value="1"/>
</dbReference>
<keyword evidence="4" id="KW-1185">Reference proteome</keyword>
<comment type="caution">
    <text evidence="3">The sequence shown here is derived from an EMBL/GenBank/DDBJ whole genome shotgun (WGS) entry which is preliminary data.</text>
</comment>
<gene>
    <name evidence="3" type="ORF">FDP41_007108</name>
</gene>
<protein>
    <recommendedName>
        <fullName evidence="2">SF4 helicase domain-containing protein</fullName>
    </recommendedName>
</protein>
<dbReference type="InterPro" id="IPR027032">
    <property type="entry name" value="Twinkle-like"/>
</dbReference>
<dbReference type="GO" id="GO:0008270">
    <property type="term" value="F:zinc ion binding"/>
    <property type="evidence" value="ECO:0007669"/>
    <property type="project" value="InterPro"/>
</dbReference>
<dbReference type="AlphaFoldDB" id="A0A6A5BGZ5"/>
<reference evidence="3 4" key="1">
    <citation type="journal article" date="2019" name="Sci. Rep.">
        <title>Nanopore sequencing improves the draft genome of the human pathogenic amoeba Naegleria fowleri.</title>
        <authorList>
            <person name="Liechti N."/>
            <person name="Schurch N."/>
            <person name="Bruggmann R."/>
            <person name="Wittwer M."/>
        </authorList>
    </citation>
    <scope>NUCLEOTIDE SEQUENCE [LARGE SCALE GENOMIC DNA]</scope>
    <source>
        <strain evidence="3 4">ATCC 30894</strain>
    </source>
</reference>
<dbReference type="InterPro" id="IPR027417">
    <property type="entry name" value="P-loop_NTPase"/>
</dbReference>
<dbReference type="PANTHER" id="PTHR12873:SF0">
    <property type="entry name" value="TWINKLE MTDNA HELICASE"/>
    <property type="match status" value="1"/>
</dbReference>
<feature type="compositionally biased region" description="Low complexity" evidence="1">
    <location>
        <begin position="445"/>
        <end position="455"/>
    </location>
</feature>
<name>A0A6A5BGZ5_NAEFO</name>
<dbReference type="SUPFAM" id="SSF56731">
    <property type="entry name" value="DNA primase core"/>
    <property type="match status" value="1"/>
</dbReference>
<dbReference type="Gene3D" id="3.40.1360.10">
    <property type="match status" value="1"/>
</dbReference>
<dbReference type="GO" id="GO:0005524">
    <property type="term" value="F:ATP binding"/>
    <property type="evidence" value="ECO:0007669"/>
    <property type="project" value="InterPro"/>
</dbReference>
<dbReference type="Proteomes" id="UP000444721">
    <property type="component" value="Unassembled WGS sequence"/>
</dbReference>
<dbReference type="EMBL" id="VFQX01000058">
    <property type="protein sequence ID" value="KAF0973721.1"/>
    <property type="molecule type" value="Genomic_DNA"/>
</dbReference>
<dbReference type="VEuPathDB" id="AmoebaDB:NfTy_008830"/>
<dbReference type="PANTHER" id="PTHR12873">
    <property type="entry name" value="T7-LIKE MITOCHONDRIAL DNA HELICASE"/>
    <property type="match status" value="1"/>
</dbReference>
<dbReference type="SUPFAM" id="SSF52540">
    <property type="entry name" value="P-loop containing nucleoside triphosphate hydrolases"/>
    <property type="match status" value="1"/>
</dbReference>
<dbReference type="VEuPathDB" id="AmoebaDB:NF0076250"/>
<dbReference type="OrthoDB" id="275278at2759"/>
<dbReference type="OMA" id="EIPIYYM"/>
<dbReference type="InterPro" id="IPR036977">
    <property type="entry name" value="DNA_primase_Znf_CHC2"/>
</dbReference>
<feature type="compositionally biased region" description="Low complexity" evidence="1">
    <location>
        <begin position="111"/>
        <end position="129"/>
    </location>
</feature>